<proteinExistence type="predicted"/>
<evidence type="ECO:0000313" key="4">
    <source>
        <dbReference type="Proteomes" id="UP000186817"/>
    </source>
</evidence>
<dbReference type="Proteomes" id="UP000186817">
    <property type="component" value="Unassembled WGS sequence"/>
</dbReference>
<feature type="transmembrane region" description="Helical" evidence="2">
    <location>
        <begin position="351"/>
        <end position="371"/>
    </location>
</feature>
<evidence type="ECO:0000256" key="2">
    <source>
        <dbReference type="SAM" id="Phobius"/>
    </source>
</evidence>
<keyword evidence="2" id="KW-0812">Transmembrane</keyword>
<feature type="transmembrane region" description="Helical" evidence="2">
    <location>
        <begin position="383"/>
        <end position="405"/>
    </location>
</feature>
<protein>
    <submittedName>
        <fullName evidence="3">Uncharacterized protein</fullName>
    </submittedName>
</protein>
<feature type="region of interest" description="Disordered" evidence="1">
    <location>
        <begin position="185"/>
        <end position="205"/>
    </location>
</feature>
<dbReference type="OrthoDB" id="436657at2759"/>
<accession>A0A1Q9E6D9</accession>
<keyword evidence="2" id="KW-1133">Transmembrane helix</keyword>
<dbReference type="EMBL" id="LSRX01000249">
    <property type="protein sequence ID" value="OLQ02985.1"/>
    <property type="molecule type" value="Genomic_DNA"/>
</dbReference>
<organism evidence="3 4">
    <name type="scientific">Symbiodinium microadriaticum</name>
    <name type="common">Dinoflagellate</name>
    <name type="synonym">Zooxanthella microadriatica</name>
    <dbReference type="NCBI Taxonomy" id="2951"/>
    <lineage>
        <taxon>Eukaryota</taxon>
        <taxon>Sar</taxon>
        <taxon>Alveolata</taxon>
        <taxon>Dinophyceae</taxon>
        <taxon>Suessiales</taxon>
        <taxon>Symbiodiniaceae</taxon>
        <taxon>Symbiodinium</taxon>
    </lineage>
</organism>
<keyword evidence="2" id="KW-0472">Membrane</keyword>
<keyword evidence="4" id="KW-1185">Reference proteome</keyword>
<reference evidence="3 4" key="1">
    <citation type="submission" date="2016-02" db="EMBL/GenBank/DDBJ databases">
        <title>Genome analysis of coral dinoflagellate symbionts highlights evolutionary adaptations to a symbiotic lifestyle.</title>
        <authorList>
            <person name="Aranda M."/>
            <person name="Li Y."/>
            <person name="Liew Y.J."/>
            <person name="Baumgarten S."/>
            <person name="Simakov O."/>
            <person name="Wilson M."/>
            <person name="Piel J."/>
            <person name="Ashoor H."/>
            <person name="Bougouffa S."/>
            <person name="Bajic V.B."/>
            <person name="Ryu T."/>
            <person name="Ravasi T."/>
            <person name="Bayer T."/>
            <person name="Micklem G."/>
            <person name="Kim H."/>
            <person name="Bhak J."/>
            <person name="Lajeunesse T.C."/>
            <person name="Voolstra C.R."/>
        </authorList>
    </citation>
    <scope>NUCLEOTIDE SEQUENCE [LARGE SCALE GENOMIC DNA]</scope>
    <source>
        <strain evidence="3 4">CCMP2467</strain>
    </source>
</reference>
<name>A0A1Q9E6D9_SYMMI</name>
<sequence>MFRYPSVPGRAVDFREVRTRRPCRDHPSLLEASSAAVSSWRARDTSLGPAELPLRTTGAPRRGVATSSLQECRPLAALERSGLGEEFVQLVLWASPSSAAGRTPGAEAPCHSSVESRKRPDDAVSKIVVEMVQGECGIASNESNRRAYSYASAWRAAAASVRAPRWRAVLPVFVQQAVTSTALGSAWPAPPHASPSQGKCHHPSGDLQALGQRRATTMAKRCSTRAVIQIFLTGMCLATAITAFTFAFVFEQFMDQMTENYRGDLRSENLPCIRSTLDLCPNAITDKCWDRCCPPGYFCSRSPIVGLYCQHGLTSCEDFNWCRDFADIPRTCATSVCKTNQMVTRVTSWSYILAAIGIFLDLVDIITIFTLPDAVVFKAATNVFSSLVKWLAFGLVVGAGTQGFMAELEMGRCFNGGGMQLVADVDLVATLIRFERSATLSLVLAPFSAYFGGKLQGGEVPYVK</sequence>
<evidence type="ECO:0000313" key="3">
    <source>
        <dbReference type="EMBL" id="OLQ02985.1"/>
    </source>
</evidence>
<evidence type="ECO:0000256" key="1">
    <source>
        <dbReference type="SAM" id="MobiDB-lite"/>
    </source>
</evidence>
<dbReference type="AlphaFoldDB" id="A0A1Q9E6D9"/>
<feature type="region of interest" description="Disordered" evidence="1">
    <location>
        <begin position="99"/>
        <end position="121"/>
    </location>
</feature>
<feature type="transmembrane region" description="Helical" evidence="2">
    <location>
        <begin position="226"/>
        <end position="250"/>
    </location>
</feature>
<gene>
    <name evidence="3" type="ORF">AK812_SmicGene14093</name>
</gene>
<comment type="caution">
    <text evidence="3">The sequence shown here is derived from an EMBL/GenBank/DDBJ whole genome shotgun (WGS) entry which is preliminary data.</text>
</comment>